<keyword evidence="2" id="KW-1185">Reference proteome</keyword>
<dbReference type="OrthoDB" id="2296476at2"/>
<sequence length="159" mass="17338">MKIKVAEFIKQIEDGDFQKEVLPAIACKSATEFAAKQLQPLFAAFKKAVSAGKTVQVEQPVSLGTEQASLMLESGIINLPFANTKSVDNFFELDDEVEEITNLIVVSANVNASGLRIDSFGTTTAFLDDTVAEQKVTANILRELALIEENVKNNLDTKE</sequence>
<dbReference type="GeneID" id="98308503"/>
<dbReference type="PATRIC" id="fig|1423801.4.peg.1168"/>
<gene>
    <name evidence="1" type="ORF">FD50_GL001145</name>
</gene>
<dbReference type="EMBL" id="AZFQ01000049">
    <property type="protein sequence ID" value="KRL97777.1"/>
    <property type="molecule type" value="Genomic_DNA"/>
</dbReference>
<name>A0A0R1UX06_9LACO</name>
<organism evidence="1 2">
    <name type="scientific">Liquorilactobacillus satsumensis DSM 16230 = JCM 12392</name>
    <dbReference type="NCBI Taxonomy" id="1423801"/>
    <lineage>
        <taxon>Bacteria</taxon>
        <taxon>Bacillati</taxon>
        <taxon>Bacillota</taxon>
        <taxon>Bacilli</taxon>
        <taxon>Lactobacillales</taxon>
        <taxon>Lactobacillaceae</taxon>
        <taxon>Liquorilactobacillus</taxon>
    </lineage>
</organism>
<accession>A0A0R1UX06</accession>
<dbReference type="RefSeq" id="WP_054756956.1">
    <property type="nucleotide sequence ID" value="NZ_AZFQ01000049.1"/>
</dbReference>
<evidence type="ECO:0000313" key="2">
    <source>
        <dbReference type="Proteomes" id="UP000051166"/>
    </source>
</evidence>
<comment type="caution">
    <text evidence="1">The sequence shown here is derived from an EMBL/GenBank/DDBJ whole genome shotgun (WGS) entry which is preliminary data.</text>
</comment>
<reference evidence="1 2" key="1">
    <citation type="journal article" date="2015" name="Genome Announc.">
        <title>Expanding the biotechnology potential of lactobacilli through comparative genomics of 213 strains and associated genera.</title>
        <authorList>
            <person name="Sun Z."/>
            <person name="Harris H.M."/>
            <person name="McCann A."/>
            <person name="Guo C."/>
            <person name="Argimon S."/>
            <person name="Zhang W."/>
            <person name="Yang X."/>
            <person name="Jeffery I.B."/>
            <person name="Cooney J.C."/>
            <person name="Kagawa T.F."/>
            <person name="Liu W."/>
            <person name="Song Y."/>
            <person name="Salvetti E."/>
            <person name="Wrobel A."/>
            <person name="Rasinkangas P."/>
            <person name="Parkhill J."/>
            <person name="Rea M.C."/>
            <person name="O'Sullivan O."/>
            <person name="Ritari J."/>
            <person name="Douillard F.P."/>
            <person name="Paul Ross R."/>
            <person name="Yang R."/>
            <person name="Briner A.E."/>
            <person name="Felis G.E."/>
            <person name="de Vos W.M."/>
            <person name="Barrangou R."/>
            <person name="Klaenhammer T.R."/>
            <person name="Caufield P.W."/>
            <person name="Cui Y."/>
            <person name="Zhang H."/>
            <person name="O'Toole P.W."/>
        </authorList>
    </citation>
    <scope>NUCLEOTIDE SEQUENCE [LARGE SCALE GENOMIC DNA]</scope>
    <source>
        <strain evidence="1 2">DSM 16230</strain>
    </source>
</reference>
<proteinExistence type="predicted"/>
<dbReference type="STRING" id="1423801.FD50_GL001145"/>
<dbReference type="AlphaFoldDB" id="A0A0R1UX06"/>
<protein>
    <submittedName>
        <fullName evidence="1">Uncharacterized protein</fullName>
    </submittedName>
</protein>
<evidence type="ECO:0000313" key="1">
    <source>
        <dbReference type="EMBL" id="KRL97777.1"/>
    </source>
</evidence>
<dbReference type="Proteomes" id="UP000051166">
    <property type="component" value="Unassembled WGS sequence"/>
</dbReference>